<accession>A0A0E9S7Q4</accession>
<reference evidence="1" key="2">
    <citation type="journal article" date="2015" name="Fish Shellfish Immunol.">
        <title>Early steps in the European eel (Anguilla anguilla)-Vibrio vulnificus interaction in the gills: Role of the RtxA13 toxin.</title>
        <authorList>
            <person name="Callol A."/>
            <person name="Pajuelo D."/>
            <person name="Ebbesson L."/>
            <person name="Teles M."/>
            <person name="MacKenzie S."/>
            <person name="Amaro C."/>
        </authorList>
    </citation>
    <scope>NUCLEOTIDE SEQUENCE</scope>
</reference>
<name>A0A0E9S7Q4_ANGAN</name>
<dbReference type="AlphaFoldDB" id="A0A0E9S7Q4"/>
<protein>
    <submittedName>
        <fullName evidence="1">Uncharacterized protein</fullName>
    </submittedName>
</protein>
<evidence type="ECO:0000313" key="1">
    <source>
        <dbReference type="EMBL" id="JAH37276.1"/>
    </source>
</evidence>
<organism evidence="1">
    <name type="scientific">Anguilla anguilla</name>
    <name type="common">European freshwater eel</name>
    <name type="synonym">Muraena anguilla</name>
    <dbReference type="NCBI Taxonomy" id="7936"/>
    <lineage>
        <taxon>Eukaryota</taxon>
        <taxon>Metazoa</taxon>
        <taxon>Chordata</taxon>
        <taxon>Craniata</taxon>
        <taxon>Vertebrata</taxon>
        <taxon>Euteleostomi</taxon>
        <taxon>Actinopterygii</taxon>
        <taxon>Neopterygii</taxon>
        <taxon>Teleostei</taxon>
        <taxon>Anguilliformes</taxon>
        <taxon>Anguillidae</taxon>
        <taxon>Anguilla</taxon>
    </lineage>
</organism>
<dbReference type="EMBL" id="GBXM01071301">
    <property type="protein sequence ID" value="JAH37276.1"/>
    <property type="molecule type" value="Transcribed_RNA"/>
</dbReference>
<proteinExistence type="predicted"/>
<sequence length="39" mass="4256">MIVQALYLKQGAVVPTRVCCWCCLLPYSSSMSKVSCSSL</sequence>
<reference evidence="1" key="1">
    <citation type="submission" date="2014-11" db="EMBL/GenBank/DDBJ databases">
        <authorList>
            <person name="Amaro Gonzalez C."/>
        </authorList>
    </citation>
    <scope>NUCLEOTIDE SEQUENCE</scope>
</reference>